<proteinExistence type="predicted"/>
<dbReference type="Gene3D" id="3.30.40.10">
    <property type="entry name" value="Zinc/RING finger domain, C3HC4 (zinc finger)"/>
    <property type="match status" value="1"/>
</dbReference>
<evidence type="ECO:0000256" key="1">
    <source>
        <dbReference type="SAM" id="MobiDB-lite"/>
    </source>
</evidence>
<keyword evidence="3" id="KW-1185">Reference proteome</keyword>
<comment type="caution">
    <text evidence="2">The sequence shown here is derived from an EMBL/GenBank/DDBJ whole genome shotgun (WGS) entry which is preliminary data.</text>
</comment>
<gene>
    <name evidence="2" type="ORF">Hypma_009941</name>
</gene>
<dbReference type="InterPro" id="IPR011011">
    <property type="entry name" value="Znf_FYVE_PHD"/>
</dbReference>
<dbReference type="EMBL" id="LUEZ02000048">
    <property type="protein sequence ID" value="RDB22962.1"/>
    <property type="molecule type" value="Genomic_DNA"/>
</dbReference>
<dbReference type="STRING" id="39966.A0A369JNP2"/>
<dbReference type="AlphaFoldDB" id="A0A369JNP2"/>
<dbReference type="SUPFAM" id="SSF57903">
    <property type="entry name" value="FYVE/PHD zinc finger"/>
    <property type="match status" value="1"/>
</dbReference>
<dbReference type="Proteomes" id="UP000076154">
    <property type="component" value="Unassembled WGS sequence"/>
</dbReference>
<accession>A0A369JNP2</accession>
<evidence type="ECO:0000313" key="2">
    <source>
        <dbReference type="EMBL" id="RDB22962.1"/>
    </source>
</evidence>
<feature type="region of interest" description="Disordered" evidence="1">
    <location>
        <begin position="1"/>
        <end position="58"/>
    </location>
</feature>
<dbReference type="InParanoid" id="A0A369JNP2"/>
<sequence length="491" mass="54113">MGRVKQTARNSTGAPAPRMSLGTVSSPTDGEVADIATKGAKRTSPRFSKKPSANKASKKVKENNEFCTNCRNGGKVLECSTCPRVVCEKCMEIPQMTRGAKFICPNCHLFPGDAKAPRIAPYLGLSSSNAPLVLHGGASQRETFPLCSNPHLVVLSLRLASMPRAGSPAMLVYHHLYPYIPNNIALVELEYDFGTAEGLAKYTAAIEAVTDRIEKGDLTSFTTFAVYIMDHTDPERGDLHFTLLPIMKVLNTLIPDRLGRLIKTKSTPKSMLTLLACGSIVTVKEARSDVVAFTNKGFFGCTVAFNQMDFQPCIVNMYVMDAAQAWFVQGKKPEAVLNEHHRVGAHTDIYVFEPNDGAKRYIWSHSGRRPFGEPAPLQCVICKSIKSWGPPKVVRSSPAHALCIILMCTECGHEVKKDRPSGFTKFTSGKINTTERGDWYMQMFLENSLPTESLGQCSTLFWSKLNLNGSHGKRGLHLRETEIHDNKDQLS</sequence>
<protein>
    <submittedName>
        <fullName evidence="2">Uncharacterized protein</fullName>
    </submittedName>
</protein>
<name>A0A369JNP2_HYPMA</name>
<dbReference type="InterPro" id="IPR013083">
    <property type="entry name" value="Znf_RING/FYVE/PHD"/>
</dbReference>
<organism evidence="2 3">
    <name type="scientific">Hypsizygus marmoreus</name>
    <name type="common">White beech mushroom</name>
    <name type="synonym">Agaricus marmoreus</name>
    <dbReference type="NCBI Taxonomy" id="39966"/>
    <lineage>
        <taxon>Eukaryota</taxon>
        <taxon>Fungi</taxon>
        <taxon>Dikarya</taxon>
        <taxon>Basidiomycota</taxon>
        <taxon>Agaricomycotina</taxon>
        <taxon>Agaricomycetes</taxon>
        <taxon>Agaricomycetidae</taxon>
        <taxon>Agaricales</taxon>
        <taxon>Tricholomatineae</taxon>
        <taxon>Lyophyllaceae</taxon>
        <taxon>Hypsizygus</taxon>
    </lineage>
</organism>
<evidence type="ECO:0000313" key="3">
    <source>
        <dbReference type="Proteomes" id="UP000076154"/>
    </source>
</evidence>
<feature type="compositionally biased region" description="Basic residues" evidence="1">
    <location>
        <begin position="39"/>
        <end position="49"/>
    </location>
</feature>
<reference evidence="2" key="1">
    <citation type="submission" date="2018-04" db="EMBL/GenBank/DDBJ databases">
        <title>Whole genome sequencing of Hypsizygus marmoreus.</title>
        <authorList>
            <person name="Choi I.-G."/>
            <person name="Min B."/>
            <person name="Kim J.-G."/>
            <person name="Kim S."/>
            <person name="Oh Y.-L."/>
            <person name="Kong W.-S."/>
            <person name="Park H."/>
            <person name="Jeong J."/>
            <person name="Song E.-S."/>
        </authorList>
    </citation>
    <scope>NUCLEOTIDE SEQUENCE [LARGE SCALE GENOMIC DNA]</scope>
    <source>
        <strain evidence="2">51987-8</strain>
    </source>
</reference>
<dbReference type="OrthoDB" id="3067692at2759"/>